<evidence type="ECO:0000313" key="4">
    <source>
        <dbReference type="Proteomes" id="UP000225740"/>
    </source>
</evidence>
<comment type="caution">
    <text evidence="3">The sequence shown here is derived from an EMBL/GenBank/DDBJ whole genome shotgun (WGS) entry which is preliminary data.</text>
</comment>
<dbReference type="RefSeq" id="WP_099261457.1">
    <property type="nucleotide sequence ID" value="NZ_NIZW01000010.1"/>
</dbReference>
<evidence type="ECO:0000313" key="3">
    <source>
        <dbReference type="EMBL" id="PHQ34709.1"/>
    </source>
</evidence>
<gene>
    <name evidence="3" type="ORF">CEE69_14755</name>
</gene>
<organism evidence="3 4">
    <name type="scientific">Rhodopirellula bahusiensis</name>
    <dbReference type="NCBI Taxonomy" id="2014065"/>
    <lineage>
        <taxon>Bacteria</taxon>
        <taxon>Pseudomonadati</taxon>
        <taxon>Planctomycetota</taxon>
        <taxon>Planctomycetia</taxon>
        <taxon>Pirellulales</taxon>
        <taxon>Pirellulaceae</taxon>
        <taxon>Rhodopirellula</taxon>
    </lineage>
</organism>
<keyword evidence="4" id="KW-1185">Reference proteome</keyword>
<dbReference type="GeneID" id="90609352"/>
<dbReference type="Proteomes" id="UP000225740">
    <property type="component" value="Unassembled WGS sequence"/>
</dbReference>
<feature type="chain" id="PRO_5013787111" description="Secreted protein" evidence="2">
    <location>
        <begin position="31"/>
        <end position="199"/>
    </location>
</feature>
<proteinExistence type="predicted"/>
<accession>A0A2G1W7U8</accession>
<name>A0A2G1W7U8_9BACT</name>
<dbReference type="AlphaFoldDB" id="A0A2G1W7U8"/>
<evidence type="ECO:0000256" key="2">
    <source>
        <dbReference type="SAM" id="SignalP"/>
    </source>
</evidence>
<feature type="region of interest" description="Disordered" evidence="1">
    <location>
        <begin position="107"/>
        <end position="126"/>
    </location>
</feature>
<reference evidence="3 4" key="1">
    <citation type="submission" date="2017-06" db="EMBL/GenBank/DDBJ databases">
        <title>Description of Rhodopirellula bahusiensis sp. nov.</title>
        <authorList>
            <person name="Kizina J."/>
            <person name="Harder J."/>
        </authorList>
    </citation>
    <scope>NUCLEOTIDE SEQUENCE [LARGE SCALE GENOMIC DNA]</scope>
    <source>
        <strain evidence="3 4">SWK21</strain>
    </source>
</reference>
<dbReference type="OrthoDB" id="279444at2"/>
<protein>
    <recommendedName>
        <fullName evidence="5">Secreted protein</fullName>
    </recommendedName>
</protein>
<keyword evidence="2" id="KW-0732">Signal</keyword>
<evidence type="ECO:0008006" key="5">
    <source>
        <dbReference type="Google" id="ProtNLM"/>
    </source>
</evidence>
<dbReference type="EMBL" id="NIZW01000010">
    <property type="protein sequence ID" value="PHQ34709.1"/>
    <property type="molecule type" value="Genomic_DNA"/>
</dbReference>
<sequence length="199" mass="21268">MNVSLKRASWLCGKLLPAVLLMSIASAVIAQPPTDDWKEIELPAIKLPKGSASNKAAEKIQKALDGDMLAPTGDGALDDVIGIIHERGSVIDGSVLDSEFDPLADLVGRPSEAPDSGKSEPFEACSSTESFRLAEQLLATARMMEDATQASDTDRTPRIVNGKNSANTKTEMLPVKSLVYQMRLRAVELMQSGLKASSE</sequence>
<feature type="signal peptide" evidence="2">
    <location>
        <begin position="1"/>
        <end position="30"/>
    </location>
</feature>
<evidence type="ECO:0000256" key="1">
    <source>
        <dbReference type="SAM" id="MobiDB-lite"/>
    </source>
</evidence>